<name>A0A158NUG3_ATTCE</name>
<evidence type="ECO:0000313" key="3">
    <source>
        <dbReference type="EnsemblMetazoa" id="XP_012061171.1"/>
    </source>
</evidence>
<dbReference type="Pfam" id="PF20146">
    <property type="entry name" value="NRF"/>
    <property type="match status" value="1"/>
</dbReference>
<feature type="signal peptide" evidence="1">
    <location>
        <begin position="1"/>
        <end position="20"/>
    </location>
</feature>
<dbReference type="OrthoDB" id="207378at2759"/>
<accession>A0A158NUG3</accession>
<dbReference type="eggNOG" id="KOG3700">
    <property type="taxonomic scope" value="Eukaryota"/>
</dbReference>
<evidence type="ECO:0000259" key="2">
    <source>
        <dbReference type="SMART" id="SM00703"/>
    </source>
</evidence>
<keyword evidence="1" id="KW-0732">Signal</keyword>
<reference evidence="4" key="1">
    <citation type="journal article" date="2011" name="PLoS Genet.">
        <title>The genome sequence of the leaf-cutter ant Atta cephalotes reveals insights into its obligate symbiotic lifestyle.</title>
        <authorList>
            <person name="Suen G."/>
            <person name="Teiling C."/>
            <person name="Li L."/>
            <person name="Holt C."/>
            <person name="Abouheif E."/>
            <person name="Bornberg-Bauer E."/>
            <person name="Bouffard P."/>
            <person name="Caldera E.J."/>
            <person name="Cash E."/>
            <person name="Cavanaugh A."/>
            <person name="Denas O."/>
            <person name="Elhaik E."/>
            <person name="Fave M.J."/>
            <person name="Gadau J."/>
            <person name="Gibson J.D."/>
            <person name="Graur D."/>
            <person name="Grubbs K.J."/>
            <person name="Hagen D.E."/>
            <person name="Harkins T.T."/>
            <person name="Helmkampf M."/>
            <person name="Hu H."/>
            <person name="Johnson B.R."/>
            <person name="Kim J."/>
            <person name="Marsh S.E."/>
            <person name="Moeller J.A."/>
            <person name="Munoz-Torres M.C."/>
            <person name="Murphy M.C."/>
            <person name="Naughton M.C."/>
            <person name="Nigam S."/>
            <person name="Overson R."/>
            <person name="Rajakumar R."/>
            <person name="Reese J.T."/>
            <person name="Scott J.J."/>
            <person name="Smith C.R."/>
            <person name="Tao S."/>
            <person name="Tsutsui N.D."/>
            <person name="Viljakainen L."/>
            <person name="Wissler L."/>
            <person name="Yandell M.D."/>
            <person name="Zimmer F."/>
            <person name="Taylor J."/>
            <person name="Slater S.C."/>
            <person name="Clifton S.W."/>
            <person name="Warren W.C."/>
            <person name="Elsik C.G."/>
            <person name="Smith C.D."/>
            <person name="Weinstock G.M."/>
            <person name="Gerardo N.M."/>
            <person name="Currie C.R."/>
        </authorList>
    </citation>
    <scope>NUCLEOTIDE SEQUENCE [LARGE SCALE GENOMIC DNA]</scope>
</reference>
<organism evidence="3 4">
    <name type="scientific">Atta cephalotes</name>
    <name type="common">Leafcutter ant</name>
    <dbReference type="NCBI Taxonomy" id="12957"/>
    <lineage>
        <taxon>Eukaryota</taxon>
        <taxon>Metazoa</taxon>
        <taxon>Ecdysozoa</taxon>
        <taxon>Arthropoda</taxon>
        <taxon>Hexapoda</taxon>
        <taxon>Insecta</taxon>
        <taxon>Pterygota</taxon>
        <taxon>Neoptera</taxon>
        <taxon>Endopterygota</taxon>
        <taxon>Hymenoptera</taxon>
        <taxon>Apocrita</taxon>
        <taxon>Aculeata</taxon>
        <taxon>Formicoidea</taxon>
        <taxon>Formicidae</taxon>
        <taxon>Myrmicinae</taxon>
        <taxon>Atta</taxon>
    </lineage>
</organism>
<dbReference type="PANTHER" id="PTHR11161">
    <property type="entry name" value="O-ACYLTRANSFERASE"/>
    <property type="match status" value="1"/>
</dbReference>
<dbReference type="InterPro" id="IPR052728">
    <property type="entry name" value="O2_lipid_transport_reg"/>
</dbReference>
<keyword evidence="4" id="KW-1185">Reference proteome</keyword>
<sequence length="286" mass="32990">MARSLSYLFVIVCVAYEVIAEKESNILKLSKPQKVSNETKTTNFNVTEYATEKNESGKQSPLITFSKNNPELDWKNYLKMFDGNEEEHRDLDVDFMKEKLEKTANSIQWLADLYDPLRWARVPGKLQDECRRDMERFLSALRDGKLWAAKMSDASGRYSSQFHFGNGFWLGSITLCRELNITDRKIIMNIEEQAPFSLRFHVARFYLNLPKEVDFSTRQVFLGLCLPGTCDRTSLTSMLRASADRVEREGNSTYRSSGPKIHVVTVKPVPSSNYCAWQDPKFYVLS</sequence>
<dbReference type="OMA" id="KTIMSVE"/>
<proteinExistence type="predicted"/>
<protein>
    <recommendedName>
        <fullName evidence="2">Nose resistant-to-fluoxetine protein N-terminal domain-containing protein</fullName>
    </recommendedName>
</protein>
<dbReference type="EMBL" id="ADTU01026374">
    <property type="status" value="NOT_ANNOTATED_CDS"/>
    <property type="molecule type" value="Genomic_DNA"/>
</dbReference>
<dbReference type="EMBL" id="ADTU01026373">
    <property type="status" value="NOT_ANNOTATED_CDS"/>
    <property type="molecule type" value="Genomic_DNA"/>
</dbReference>
<evidence type="ECO:0000256" key="1">
    <source>
        <dbReference type="SAM" id="SignalP"/>
    </source>
</evidence>
<gene>
    <name evidence="3" type="primary">105624415</name>
</gene>
<dbReference type="AlphaFoldDB" id="A0A158NUG3"/>
<dbReference type="EMBL" id="ADTU01026375">
    <property type="status" value="NOT_ANNOTATED_CDS"/>
    <property type="molecule type" value="Genomic_DNA"/>
</dbReference>
<dbReference type="InterPro" id="IPR006621">
    <property type="entry name" value="Nose-resist-to-fluoxetine_N"/>
</dbReference>
<dbReference type="KEGG" id="acep:105624415"/>
<dbReference type="PANTHER" id="PTHR11161:SF0">
    <property type="entry name" value="O-ACYLTRANSFERASE LIKE PROTEIN"/>
    <property type="match status" value="1"/>
</dbReference>
<feature type="domain" description="Nose resistant-to-fluoxetine protein N-terminal" evidence="2">
    <location>
        <begin position="127"/>
        <end position="253"/>
    </location>
</feature>
<dbReference type="Proteomes" id="UP000005205">
    <property type="component" value="Unassembled WGS sequence"/>
</dbReference>
<dbReference type="EMBL" id="ADTU01026376">
    <property type="status" value="NOT_ANNOTATED_CDS"/>
    <property type="molecule type" value="Genomic_DNA"/>
</dbReference>
<dbReference type="InParanoid" id="A0A158NUG3"/>
<evidence type="ECO:0000313" key="4">
    <source>
        <dbReference type="Proteomes" id="UP000005205"/>
    </source>
</evidence>
<reference evidence="3" key="2">
    <citation type="submission" date="2016-04" db="UniProtKB">
        <authorList>
            <consortium name="EnsemblMetazoa"/>
        </authorList>
    </citation>
    <scope>IDENTIFICATION</scope>
</reference>
<feature type="chain" id="PRO_5008867604" description="Nose resistant-to-fluoxetine protein N-terminal domain-containing protein" evidence="1">
    <location>
        <begin position="21"/>
        <end position="286"/>
    </location>
</feature>
<dbReference type="SMART" id="SM00703">
    <property type="entry name" value="NRF"/>
    <property type="match status" value="1"/>
</dbReference>
<dbReference type="EnsemblMetazoa" id="XM_012205781.1">
    <property type="protein sequence ID" value="XP_012061171.1"/>
    <property type="gene ID" value="LOC105624415"/>
</dbReference>